<dbReference type="InterPro" id="IPR009009">
    <property type="entry name" value="RlpA-like_DPBB"/>
</dbReference>
<dbReference type="PANTHER" id="PTHR34183:SF8">
    <property type="entry name" value="ENDOLYTIC PEPTIDOGLYCAN TRANSGLYCOSYLASE RLPA-RELATED"/>
    <property type="match status" value="1"/>
</dbReference>
<evidence type="ECO:0000313" key="3">
    <source>
        <dbReference type="EMBL" id="MFC0242811.1"/>
    </source>
</evidence>
<evidence type="ECO:0000256" key="1">
    <source>
        <dbReference type="SAM" id="MobiDB-lite"/>
    </source>
</evidence>
<dbReference type="Gene3D" id="2.40.50.90">
    <property type="match status" value="1"/>
</dbReference>
<evidence type="ECO:0000313" key="4">
    <source>
        <dbReference type="Proteomes" id="UP001589775"/>
    </source>
</evidence>
<protein>
    <submittedName>
        <fullName evidence="3">Thermonuclease family protein</fullName>
    </submittedName>
</protein>
<gene>
    <name evidence="3" type="ORF">ACFFJ6_20140</name>
</gene>
<organism evidence="3 4">
    <name type="scientific">Rhodopseudomonas telluris</name>
    <dbReference type="NCBI Taxonomy" id="644215"/>
    <lineage>
        <taxon>Bacteria</taxon>
        <taxon>Pseudomonadati</taxon>
        <taxon>Pseudomonadota</taxon>
        <taxon>Alphaproteobacteria</taxon>
        <taxon>Hyphomicrobiales</taxon>
        <taxon>Nitrobacteraceae</taxon>
        <taxon>Rhodopseudomonas</taxon>
    </lineage>
</organism>
<dbReference type="RefSeq" id="WP_378391138.1">
    <property type="nucleotide sequence ID" value="NZ_JBHLWM010000008.1"/>
</dbReference>
<evidence type="ECO:0000259" key="2">
    <source>
        <dbReference type="PROSITE" id="PS50830"/>
    </source>
</evidence>
<dbReference type="Pfam" id="PF03330">
    <property type="entry name" value="DPBB_1"/>
    <property type="match status" value="1"/>
</dbReference>
<dbReference type="SUPFAM" id="SSF50199">
    <property type="entry name" value="Staphylococcal nuclease"/>
    <property type="match status" value="1"/>
</dbReference>
<dbReference type="InterPro" id="IPR036908">
    <property type="entry name" value="RlpA-like_sf"/>
</dbReference>
<dbReference type="InterPro" id="IPR035437">
    <property type="entry name" value="SNase_OB-fold_sf"/>
</dbReference>
<dbReference type="CDD" id="cd22268">
    <property type="entry name" value="DPBB_RlpA-like"/>
    <property type="match status" value="1"/>
</dbReference>
<comment type="caution">
    <text evidence="3">The sequence shown here is derived from an EMBL/GenBank/DDBJ whole genome shotgun (WGS) entry which is preliminary data.</text>
</comment>
<sequence>MAALACLASGPVEAGGWDTVHRYVRKTGKCSVGTEVLASMYSIGTRTASGEPLTRDGLTAASHDYPLGTTVLVTNPSNGRTCGIRVNDRGPYGKSRQVGVKIDFAMGAARCLGMHSTQYVCLGGQEIEVVGVPQIIDGDTIEISGAKIRLKGIDAPEVEQLCFDAKGDRWSCGLAARDELARRFGDKPWTCKVAGSDEDGRSLGTCVVESESVQEWMTGSGWALAVTRAAPGYEKPEAVARQAQSGLWAGAFIPPWDWRSRTRETTILGAVIVPNEAREILLGPAQVAEAPAPACGPKGRADRRGKCRVSALPKSRSPGSVKQP</sequence>
<keyword evidence="4" id="KW-1185">Reference proteome</keyword>
<dbReference type="SMART" id="SM00318">
    <property type="entry name" value="SNc"/>
    <property type="match status" value="1"/>
</dbReference>
<dbReference type="Proteomes" id="UP001589775">
    <property type="component" value="Unassembled WGS sequence"/>
</dbReference>
<dbReference type="InterPro" id="IPR016071">
    <property type="entry name" value="Staphylococal_nuclease_OB-fold"/>
</dbReference>
<dbReference type="Pfam" id="PF00565">
    <property type="entry name" value="SNase"/>
    <property type="match status" value="1"/>
</dbReference>
<dbReference type="PROSITE" id="PS50830">
    <property type="entry name" value="TNASE_3"/>
    <property type="match status" value="1"/>
</dbReference>
<dbReference type="EMBL" id="JBHLWM010000008">
    <property type="protein sequence ID" value="MFC0242811.1"/>
    <property type="molecule type" value="Genomic_DNA"/>
</dbReference>
<reference evidence="3 4" key="1">
    <citation type="submission" date="2024-09" db="EMBL/GenBank/DDBJ databases">
        <authorList>
            <person name="Sun Q."/>
            <person name="Mori K."/>
        </authorList>
    </citation>
    <scope>NUCLEOTIDE SEQUENCE [LARGE SCALE GENOMIC DNA]</scope>
    <source>
        <strain evidence="3 4">KCTC 23279</strain>
    </source>
</reference>
<accession>A0ABV6EY93</accession>
<proteinExistence type="predicted"/>
<feature type="region of interest" description="Disordered" evidence="1">
    <location>
        <begin position="288"/>
        <end position="324"/>
    </location>
</feature>
<feature type="domain" description="TNase-like" evidence="2">
    <location>
        <begin position="132"/>
        <end position="250"/>
    </location>
</feature>
<dbReference type="Gene3D" id="2.40.40.10">
    <property type="entry name" value="RlpA-like domain"/>
    <property type="match status" value="1"/>
</dbReference>
<name>A0ABV6EY93_9BRAD</name>
<dbReference type="PANTHER" id="PTHR34183">
    <property type="entry name" value="ENDOLYTIC PEPTIDOGLYCAN TRANSGLYCOSYLASE RLPA"/>
    <property type="match status" value="1"/>
</dbReference>